<keyword evidence="3" id="KW-1185">Reference proteome</keyword>
<feature type="transmembrane region" description="Helical" evidence="1">
    <location>
        <begin position="41"/>
        <end position="62"/>
    </location>
</feature>
<reference evidence="3" key="1">
    <citation type="journal article" date="2019" name="Int. J. Syst. Evol. Microbiol.">
        <title>The Global Catalogue of Microorganisms (GCM) 10K type strain sequencing project: providing services to taxonomists for standard genome sequencing and annotation.</title>
        <authorList>
            <consortium name="The Broad Institute Genomics Platform"/>
            <consortium name="The Broad Institute Genome Sequencing Center for Infectious Disease"/>
            <person name="Wu L."/>
            <person name="Ma J."/>
        </authorList>
    </citation>
    <scope>NUCLEOTIDE SEQUENCE [LARGE SCALE GENOMIC DNA]</scope>
    <source>
        <strain evidence="3">JCM 14559</strain>
    </source>
</reference>
<accession>A0ABP5J3N3</accession>
<feature type="transmembrane region" description="Helical" evidence="1">
    <location>
        <begin position="126"/>
        <end position="150"/>
    </location>
</feature>
<evidence type="ECO:0000313" key="2">
    <source>
        <dbReference type="EMBL" id="GAA2111598.1"/>
    </source>
</evidence>
<sequence>MGSYAGRMCWSAEADLAAGAVVAAVGVGAVLRAGPTRRLPLAALPLLLGAHQLLEAGVWSGWAWARTAWAVIALPLLPLYVPAAVWCATRRRGAGWFTLLGAAVAGPLALALAGRPVAVVRHGHTLGYAVGVPVPGLLLAGYLVAVLGALLCSGDRYLRLLGGVAGLGALLCGLLWRLAFVSTWCALAALASVLLYRWSDFNWSISARTSATEPPGSGTG</sequence>
<protein>
    <recommendedName>
        <fullName evidence="4">Integral membrane protein</fullName>
    </recommendedName>
</protein>
<dbReference type="EMBL" id="BAAANS010000041">
    <property type="protein sequence ID" value="GAA2111598.1"/>
    <property type="molecule type" value="Genomic_DNA"/>
</dbReference>
<evidence type="ECO:0000313" key="3">
    <source>
        <dbReference type="Proteomes" id="UP001500897"/>
    </source>
</evidence>
<dbReference type="Proteomes" id="UP001500897">
    <property type="component" value="Unassembled WGS sequence"/>
</dbReference>
<keyword evidence="1" id="KW-0472">Membrane</keyword>
<name>A0ABP5J3N3_9ACTN</name>
<proteinExistence type="predicted"/>
<feature type="transmembrane region" description="Helical" evidence="1">
    <location>
        <begin position="16"/>
        <end position="34"/>
    </location>
</feature>
<keyword evidence="1" id="KW-1133">Transmembrane helix</keyword>
<dbReference type="Pfam" id="PF20334">
    <property type="entry name" value="DUF6629"/>
    <property type="match status" value="1"/>
</dbReference>
<evidence type="ECO:0000256" key="1">
    <source>
        <dbReference type="SAM" id="Phobius"/>
    </source>
</evidence>
<gene>
    <name evidence="2" type="ORF">GCM10009759_53750</name>
</gene>
<feature type="transmembrane region" description="Helical" evidence="1">
    <location>
        <begin position="181"/>
        <end position="198"/>
    </location>
</feature>
<feature type="transmembrane region" description="Helical" evidence="1">
    <location>
        <begin position="157"/>
        <end position="175"/>
    </location>
</feature>
<dbReference type="InterPro" id="IPR046737">
    <property type="entry name" value="DUF6629"/>
</dbReference>
<comment type="caution">
    <text evidence="2">The sequence shown here is derived from an EMBL/GenBank/DDBJ whole genome shotgun (WGS) entry which is preliminary data.</text>
</comment>
<feature type="transmembrane region" description="Helical" evidence="1">
    <location>
        <begin position="94"/>
        <end position="114"/>
    </location>
</feature>
<evidence type="ECO:0008006" key="4">
    <source>
        <dbReference type="Google" id="ProtNLM"/>
    </source>
</evidence>
<feature type="transmembrane region" description="Helical" evidence="1">
    <location>
        <begin position="68"/>
        <end position="87"/>
    </location>
</feature>
<organism evidence="2 3">
    <name type="scientific">Kitasatospora saccharophila</name>
    <dbReference type="NCBI Taxonomy" id="407973"/>
    <lineage>
        <taxon>Bacteria</taxon>
        <taxon>Bacillati</taxon>
        <taxon>Actinomycetota</taxon>
        <taxon>Actinomycetes</taxon>
        <taxon>Kitasatosporales</taxon>
        <taxon>Streptomycetaceae</taxon>
        <taxon>Kitasatospora</taxon>
    </lineage>
</organism>
<keyword evidence="1" id="KW-0812">Transmembrane</keyword>